<organism evidence="5 6">
    <name type="scientific">Sistotremastrum niveocremeum HHB9708</name>
    <dbReference type="NCBI Taxonomy" id="1314777"/>
    <lineage>
        <taxon>Eukaryota</taxon>
        <taxon>Fungi</taxon>
        <taxon>Dikarya</taxon>
        <taxon>Basidiomycota</taxon>
        <taxon>Agaricomycotina</taxon>
        <taxon>Agaricomycetes</taxon>
        <taxon>Sistotremastrales</taxon>
        <taxon>Sistotremastraceae</taxon>
        <taxon>Sertulicium</taxon>
        <taxon>Sertulicium niveocremeum</taxon>
    </lineage>
</organism>
<dbReference type="InterPro" id="IPR015943">
    <property type="entry name" value="WD40/YVTN_repeat-like_dom_sf"/>
</dbReference>
<dbReference type="Gene3D" id="3.40.50.300">
    <property type="entry name" value="P-loop containing nucleotide triphosphate hydrolases"/>
    <property type="match status" value="1"/>
</dbReference>
<dbReference type="Gene3D" id="2.60.40.150">
    <property type="entry name" value="C2 domain"/>
    <property type="match status" value="1"/>
</dbReference>
<dbReference type="Pfam" id="PF24883">
    <property type="entry name" value="NPHP3_N"/>
    <property type="match status" value="1"/>
</dbReference>
<dbReference type="InterPro" id="IPR036322">
    <property type="entry name" value="WD40_repeat_dom_sf"/>
</dbReference>
<dbReference type="InterPro" id="IPR020472">
    <property type="entry name" value="WD40_PAC1"/>
</dbReference>
<evidence type="ECO:0000256" key="3">
    <source>
        <dbReference type="PROSITE-ProRule" id="PRU00221"/>
    </source>
</evidence>
<evidence type="ECO:0000256" key="1">
    <source>
        <dbReference type="ARBA" id="ARBA00022574"/>
    </source>
</evidence>
<dbReference type="Proteomes" id="UP000076722">
    <property type="component" value="Unassembled WGS sequence"/>
</dbReference>
<reference evidence="5 6" key="1">
    <citation type="journal article" date="2016" name="Mol. Biol. Evol.">
        <title>Comparative Genomics of Early-Diverging Mushroom-Forming Fungi Provides Insights into the Origins of Lignocellulose Decay Capabilities.</title>
        <authorList>
            <person name="Nagy L.G."/>
            <person name="Riley R."/>
            <person name="Tritt A."/>
            <person name="Adam C."/>
            <person name="Daum C."/>
            <person name="Floudas D."/>
            <person name="Sun H."/>
            <person name="Yadav J.S."/>
            <person name="Pangilinan J."/>
            <person name="Larsson K.H."/>
            <person name="Matsuura K."/>
            <person name="Barry K."/>
            <person name="Labutti K."/>
            <person name="Kuo R."/>
            <person name="Ohm R.A."/>
            <person name="Bhattacharya S.S."/>
            <person name="Shirouzu T."/>
            <person name="Yoshinaga Y."/>
            <person name="Martin F.M."/>
            <person name="Grigoriev I.V."/>
            <person name="Hibbett D.S."/>
        </authorList>
    </citation>
    <scope>NUCLEOTIDE SEQUENCE [LARGE SCALE GENOMIC DNA]</scope>
    <source>
        <strain evidence="5 6">HHB9708</strain>
    </source>
</reference>
<feature type="repeat" description="WD" evidence="3">
    <location>
        <begin position="1016"/>
        <end position="1057"/>
    </location>
</feature>
<dbReference type="Gene3D" id="2.130.10.10">
    <property type="entry name" value="YVTN repeat-like/Quinoprotein amine dehydrogenase"/>
    <property type="match status" value="2"/>
</dbReference>
<keyword evidence="2" id="KW-0677">Repeat</keyword>
<keyword evidence="6" id="KW-1185">Reference proteome</keyword>
<dbReference type="PROSITE" id="PS00678">
    <property type="entry name" value="WD_REPEATS_1"/>
    <property type="match status" value="1"/>
</dbReference>
<dbReference type="CDD" id="cd00200">
    <property type="entry name" value="WD40"/>
    <property type="match status" value="1"/>
</dbReference>
<dbReference type="PRINTS" id="PR00320">
    <property type="entry name" value="GPROTEINBRPT"/>
</dbReference>
<dbReference type="SUPFAM" id="SSF50978">
    <property type="entry name" value="WD40 repeat-like"/>
    <property type="match status" value="1"/>
</dbReference>
<feature type="repeat" description="WD" evidence="3">
    <location>
        <begin position="1104"/>
        <end position="1145"/>
    </location>
</feature>
<dbReference type="InterPro" id="IPR000008">
    <property type="entry name" value="C2_dom"/>
</dbReference>
<feature type="repeat" description="WD" evidence="3">
    <location>
        <begin position="1191"/>
        <end position="1232"/>
    </location>
</feature>
<accession>A0A164X0G4</accession>
<feature type="repeat" description="WD" evidence="3">
    <location>
        <begin position="1234"/>
        <end position="1266"/>
    </location>
</feature>
<dbReference type="InterPro" id="IPR019775">
    <property type="entry name" value="WD40_repeat_CS"/>
</dbReference>
<dbReference type="SUPFAM" id="SSF52540">
    <property type="entry name" value="P-loop containing nucleoside triphosphate hydrolases"/>
    <property type="match status" value="1"/>
</dbReference>
<evidence type="ECO:0000313" key="5">
    <source>
        <dbReference type="EMBL" id="KZS95529.1"/>
    </source>
</evidence>
<keyword evidence="1 3" id="KW-0853">WD repeat</keyword>
<feature type="repeat" description="WD" evidence="3">
    <location>
        <begin position="973"/>
        <end position="1014"/>
    </location>
</feature>
<dbReference type="Pfam" id="PF00400">
    <property type="entry name" value="WD40"/>
    <property type="match status" value="5"/>
</dbReference>
<dbReference type="InterPro" id="IPR056884">
    <property type="entry name" value="NPHP3-like_N"/>
</dbReference>
<feature type="repeat" description="WD" evidence="3">
    <location>
        <begin position="1060"/>
        <end position="1091"/>
    </location>
</feature>
<gene>
    <name evidence="5" type="ORF">SISNIDRAFT_483760</name>
</gene>
<dbReference type="PROSITE" id="PS50294">
    <property type="entry name" value="WD_REPEATS_REGION"/>
    <property type="match status" value="5"/>
</dbReference>
<sequence>MFVSAKMPQLTETAISSRHALSHATLELLFEAVRCLRALSVLSHPLSLGDMPMPISITRTLSNIIAGKAPNASPLEQPEWSGPSLIISDIVCRGTDYLVTELVAGRFFTPKFYVSLEVDGVTRKTVLSRGEESLAWSERFTIPVRNTEAAALTLKQRVYARNGLKKDELVNEVVDNVKNLLLEGSKGKTVVMHAILTSLSGERRKQDTGATIEFTLSASGLNTSTKSPAPPLTVRGLLTPATSQSTPPKINAQLLTKIETLSAFMAQMPDLQPFATIALKVWFRTAMVVETRAGEMQDLVNTIEDVFTFILASERRGKIDSHRAVAARLLQQTVECGFFIMQTKLKGDSMSKIRADFKSQFSSYRDTFHSLKVAFSTQHMTYPDLLVYQSKGKTKSIGLPRASRVSFVPEYGCLPGTRQTVTGKIIDWASLPSEPSTQRMFWLRGPAGCGKSAICHTIARYASQLGRLGSSFFFDASDPQSCRLDLLFPTITSDLAEHIPGWGARVAAEIQEQPLLVYTSSFARQWEHFIVNPAKLLELIGPVVIVIDAIDESADQDSLKEIYKIIPSRLNELPPNFRIVFSTRDDPGIEEIATSNPFVDGMGASILANPNHPDLGVYMVKRLQAFPTLQPIIKDHSDDSLTQLTQRSQGLFQWASTSCNFISSYNTPGWDPLEQLQFLLRSPSVGLDALYSTILKRIFEFKDEHDPRLSNFRTVLGWVTCVQEPLTIHTLSALCVPDKDDFVRSVVAPMGTFMSTSSVDYVPVRIFHQSFRDYLCTSDRSQLYSIDVQSQHPIIARTCLSTMNRLLCFNICKLETSSILNDDFPDLTQQIWNNIPDELSYACRFWAIHLKHCSLDSYVVDLLMTFLSSKFLFWLEVLSLIKQPSIALEATRDLISWSTGSDSRIETLARDAEKFISSFSSVISQSAPHIYLSALPFAPTNSAISQEYLPKFPRRLKVVGKPHTSWSVIQKILLGHSAGVVGAVYSSDGSRIISASQDGSIRLWQSETGDVNGSPFSSDDDPITCISLSPRSLIVASGSISGEVRLRDAQSGKIIATLRAGGYGASVSCFRFSQDGKYMASGSTDGSVGIWVTIGTGIVVRPGDSRHDFAVTSTAFTPDSKSLLSGSEDGIIKIWRLDSHPIVGAPWWRSQVSISSLAISSSLKVVISSSNSQQITLLDFNDPFRKGTRTTEEHRGYIMYATPSPDSRHLVSGTSDGTISLWNFDTLQPVGQAMKGHKGEVQTVAFSPDGRHIVSGADDGRICVWDTNAILGGSSTVQASNMQSDSVGSDFLTHGWVFGEKEERLFWVPSPLRQSFVKLPAQLEDNPDATSVDLTNFVHGTEWMKCYDPEPSSSVQD</sequence>
<dbReference type="STRING" id="1314777.A0A164X0G4"/>
<dbReference type="EMBL" id="KV419401">
    <property type="protein sequence ID" value="KZS95529.1"/>
    <property type="molecule type" value="Genomic_DNA"/>
</dbReference>
<feature type="domain" description="C2" evidence="4">
    <location>
        <begin position="66"/>
        <end position="190"/>
    </location>
</feature>
<evidence type="ECO:0000259" key="4">
    <source>
        <dbReference type="PROSITE" id="PS50004"/>
    </source>
</evidence>
<dbReference type="SMART" id="SM00320">
    <property type="entry name" value="WD40"/>
    <property type="match status" value="7"/>
</dbReference>
<dbReference type="PROSITE" id="PS50082">
    <property type="entry name" value="WD_REPEATS_2"/>
    <property type="match status" value="6"/>
</dbReference>
<evidence type="ECO:0000313" key="6">
    <source>
        <dbReference type="Proteomes" id="UP000076722"/>
    </source>
</evidence>
<evidence type="ECO:0000256" key="2">
    <source>
        <dbReference type="ARBA" id="ARBA00022737"/>
    </source>
</evidence>
<dbReference type="PANTHER" id="PTHR44129">
    <property type="entry name" value="WD REPEAT-CONTAINING PROTEIN POP1"/>
    <property type="match status" value="1"/>
</dbReference>
<dbReference type="InterPro" id="IPR027417">
    <property type="entry name" value="P-loop_NTPase"/>
</dbReference>
<dbReference type="InterPro" id="IPR001680">
    <property type="entry name" value="WD40_rpt"/>
</dbReference>
<proteinExistence type="predicted"/>
<name>A0A164X0G4_9AGAM</name>
<dbReference type="PROSITE" id="PS50004">
    <property type="entry name" value="C2"/>
    <property type="match status" value="1"/>
</dbReference>
<dbReference type="InterPro" id="IPR035892">
    <property type="entry name" value="C2_domain_sf"/>
</dbReference>
<dbReference type="InterPro" id="IPR050349">
    <property type="entry name" value="WD_LIS1/nudF_dynein_reg"/>
</dbReference>
<protein>
    <recommendedName>
        <fullName evidence="4">C2 domain-containing protein</fullName>
    </recommendedName>
</protein>